<dbReference type="GO" id="GO:0030288">
    <property type="term" value="C:outer membrane-bounded periplasmic space"/>
    <property type="evidence" value="ECO:0007669"/>
    <property type="project" value="InterPro"/>
</dbReference>
<organism evidence="1 2">
    <name type="scientific">Sulfurimonas sediminis</name>
    <dbReference type="NCBI Taxonomy" id="2590020"/>
    <lineage>
        <taxon>Bacteria</taxon>
        <taxon>Pseudomonadati</taxon>
        <taxon>Campylobacterota</taxon>
        <taxon>Epsilonproteobacteria</taxon>
        <taxon>Campylobacterales</taxon>
        <taxon>Sulfurimonadaceae</taxon>
        <taxon>Sulfurimonas</taxon>
    </lineage>
</organism>
<gene>
    <name evidence="1" type="ORF">FJR45_03780</name>
</gene>
<reference evidence="1 2" key="1">
    <citation type="submission" date="2019-06" db="EMBL/GenBank/DDBJ databases">
        <title>Sulfurimonas gotlandica sp. nov., a chemoautotrophic and psychrotolerant epsilonproteobacterium isolated from a pelagic redoxcline, and an emended description of the genus Sulfurimonas.</title>
        <authorList>
            <person name="Wang S."/>
            <person name="Jiang L."/>
            <person name="Shao Z."/>
        </authorList>
    </citation>
    <scope>NUCLEOTIDE SEQUENCE [LARGE SCALE GENOMIC DNA]</scope>
    <source>
        <strain evidence="1 2">S2-6</strain>
    </source>
</reference>
<accession>A0A7M1B080</accession>
<evidence type="ECO:0000313" key="2">
    <source>
        <dbReference type="Proteomes" id="UP000593719"/>
    </source>
</evidence>
<proteinExistence type="predicted"/>
<dbReference type="EMBL" id="CP041235">
    <property type="protein sequence ID" value="QOP43114.1"/>
    <property type="molecule type" value="Genomic_DNA"/>
</dbReference>
<dbReference type="SUPFAM" id="SSF48452">
    <property type="entry name" value="TPR-like"/>
    <property type="match status" value="1"/>
</dbReference>
<name>A0A7M1B080_9BACT</name>
<evidence type="ECO:0008006" key="3">
    <source>
        <dbReference type="Google" id="ProtNLM"/>
    </source>
</evidence>
<sequence>MKNIINALMAFFIVFVSGCSQKVVIQALEPAEVDRMSQTKVIAVTDFTHDRVGLSRKIEAKLSNFEINNKKYFTVVSRNDINKVIAEQKLQNSGLVNDEKIVQVGELIGAQAIISGNVSPVTKEDSYFYEPRVRCANRKCTELETYRVRCMKRLIGLSAEVRIVDVAKGDIIYADTLGRTSSFKHCADDSRAIPSKMMVAQKLADDIADTFIYKLTPHYRKFRVKLLEDPDLDYTDEQERLLKVSLKYIEQGRYDKAERFLKELIDATNMKSYVAFYDLGVIKEAQGKYEEAKEYYEYADNLMIEPVEEINEAVIRINSLISKRKKTLEQLNR</sequence>
<dbReference type="InterPro" id="IPR005534">
    <property type="entry name" value="Curli_assmbl/transp-comp_CsgG"/>
</dbReference>
<dbReference type="Gene3D" id="3.40.50.10610">
    <property type="entry name" value="ABC-type transport auxiliary lipoprotein component"/>
    <property type="match status" value="1"/>
</dbReference>
<dbReference type="PROSITE" id="PS51257">
    <property type="entry name" value="PROKAR_LIPOPROTEIN"/>
    <property type="match status" value="1"/>
</dbReference>
<keyword evidence="2" id="KW-1185">Reference proteome</keyword>
<dbReference type="Gene3D" id="1.25.40.10">
    <property type="entry name" value="Tetratricopeptide repeat domain"/>
    <property type="match status" value="1"/>
</dbReference>
<dbReference type="AlphaFoldDB" id="A0A7M1B080"/>
<dbReference type="RefSeq" id="WP_193151420.1">
    <property type="nucleotide sequence ID" value="NZ_CP041235.1"/>
</dbReference>
<evidence type="ECO:0000313" key="1">
    <source>
        <dbReference type="EMBL" id="QOP43114.1"/>
    </source>
</evidence>
<protein>
    <recommendedName>
        <fullName evidence="3">Curli production assembly/transport component CsgG</fullName>
    </recommendedName>
</protein>
<dbReference type="Pfam" id="PF03783">
    <property type="entry name" value="CsgG"/>
    <property type="match status" value="1"/>
</dbReference>
<dbReference type="Proteomes" id="UP000593719">
    <property type="component" value="Chromosome"/>
</dbReference>
<dbReference type="InterPro" id="IPR011990">
    <property type="entry name" value="TPR-like_helical_dom_sf"/>
</dbReference>
<dbReference type="KEGG" id="ssei:FJR45_03780"/>